<dbReference type="EMBL" id="FJOG01000018">
    <property type="protein sequence ID" value="CZR61374.1"/>
    <property type="molecule type" value="Genomic_DNA"/>
</dbReference>
<name>A0A1L7X8M9_9HELO</name>
<feature type="region of interest" description="Disordered" evidence="1">
    <location>
        <begin position="428"/>
        <end position="472"/>
    </location>
</feature>
<feature type="compositionally biased region" description="Low complexity" evidence="1">
    <location>
        <begin position="14"/>
        <end position="23"/>
    </location>
</feature>
<feature type="compositionally biased region" description="Low complexity" evidence="1">
    <location>
        <begin position="31"/>
        <end position="48"/>
    </location>
</feature>
<feature type="compositionally biased region" description="Basic and acidic residues" evidence="1">
    <location>
        <begin position="49"/>
        <end position="61"/>
    </location>
</feature>
<accession>A0A1L7X8M9</accession>
<evidence type="ECO:0000313" key="2">
    <source>
        <dbReference type="EMBL" id="CZR61374.1"/>
    </source>
</evidence>
<feature type="compositionally biased region" description="Basic and acidic residues" evidence="1">
    <location>
        <begin position="460"/>
        <end position="472"/>
    </location>
</feature>
<feature type="region of interest" description="Disordered" evidence="1">
    <location>
        <begin position="1"/>
        <end position="62"/>
    </location>
</feature>
<evidence type="ECO:0000256" key="1">
    <source>
        <dbReference type="SAM" id="MobiDB-lite"/>
    </source>
</evidence>
<dbReference type="Proteomes" id="UP000184330">
    <property type="component" value="Unassembled WGS sequence"/>
</dbReference>
<dbReference type="AlphaFoldDB" id="A0A1L7X8M9"/>
<feature type="compositionally biased region" description="Basic and acidic residues" evidence="1">
    <location>
        <begin position="430"/>
        <end position="442"/>
    </location>
</feature>
<reference evidence="2 3" key="1">
    <citation type="submission" date="2016-03" db="EMBL/GenBank/DDBJ databases">
        <authorList>
            <person name="Ploux O."/>
        </authorList>
    </citation>
    <scope>NUCLEOTIDE SEQUENCE [LARGE SCALE GENOMIC DNA]</scope>
    <source>
        <strain evidence="2 3">UAMH 11012</strain>
    </source>
</reference>
<sequence length="573" mass="64925">MPPDSTAELPPITRPSLRISIPPASRPSRPPRASRASPISSISPISPRDYSHSDYTPRDPLEAVYDWNTRTFSYKRHSKIEQSAIQARIAKGAKKLEVKPRNIRDECGINIVRPPTPPITPPPTSPPHPPQDPPSKNGPLSLSYNWKSQKFSYKKLSEIDQKDATRIEIGKGVKVVEIRPRVDTNKHKKVLLVRMVELPKRVVLGRKMGMFESLEPLLIASIVSKSAVEEVAMSEFCESTPARGVEEILSPQPLSNLCINEILAESETEEHEFGGCLIEQEKVYMCMVPAAEYGVALDRKVEVELPDEVVTGWKEGRFKLFDDESEQTCTGSEPSESSLIHLSCVRGRSAADAPPTTSSQQPQIEQHIYFCHYLDAHRSGQEVSYQYRNQSSGIFFQYCFPQKKPGWTCRIITSLSRLPNAAMSLYDPPETLKMRNREKSKESSSSGPSQIALHGLPSHPKQDLKKDSKDAKRNPHDTLELVYHWHSSTFSYKRLSKLDKYACGVPIPRFSKKVRLTPWGAKFESSRMVELPRKVYFGRNLLRRFETVWIEDRDRREKEMRGSGESPASFSRV</sequence>
<feature type="region of interest" description="Disordered" evidence="1">
    <location>
        <begin position="106"/>
        <end position="141"/>
    </location>
</feature>
<protein>
    <submittedName>
        <fullName evidence="2">Uncharacterized protein</fullName>
    </submittedName>
</protein>
<keyword evidence="3" id="KW-1185">Reference proteome</keyword>
<organism evidence="2 3">
    <name type="scientific">Phialocephala subalpina</name>
    <dbReference type="NCBI Taxonomy" id="576137"/>
    <lineage>
        <taxon>Eukaryota</taxon>
        <taxon>Fungi</taxon>
        <taxon>Dikarya</taxon>
        <taxon>Ascomycota</taxon>
        <taxon>Pezizomycotina</taxon>
        <taxon>Leotiomycetes</taxon>
        <taxon>Helotiales</taxon>
        <taxon>Mollisiaceae</taxon>
        <taxon>Phialocephala</taxon>
        <taxon>Phialocephala fortinii species complex</taxon>
    </lineage>
</organism>
<evidence type="ECO:0000313" key="3">
    <source>
        <dbReference type="Proteomes" id="UP000184330"/>
    </source>
</evidence>
<dbReference type="OrthoDB" id="3538959at2759"/>
<feature type="compositionally biased region" description="Pro residues" evidence="1">
    <location>
        <begin position="114"/>
        <end position="133"/>
    </location>
</feature>
<gene>
    <name evidence="2" type="ORF">PAC_11270</name>
</gene>
<proteinExistence type="predicted"/>